<reference evidence="1" key="2">
    <citation type="submission" date="2003-12" db="EMBL/GenBank/DDBJ databases">
        <title>Monterey Bay Coastal Ocean Microbial Observatory environmental clone sequencing.</title>
        <authorList>
            <person name="DeLong E.F."/>
        </authorList>
    </citation>
    <scope>NUCLEOTIDE SEQUENCE</scope>
</reference>
<reference evidence="1" key="1">
    <citation type="submission" date="2003-11" db="EMBL/GenBank/DDBJ databases">
        <authorList>
            <person name="Heidelberg J.F."/>
            <person name="Eisen J.A."/>
            <person name="Nelson W.C."/>
            <person name="DeLong E.F."/>
        </authorList>
    </citation>
    <scope>NUCLEOTIDE SEQUENCE</scope>
</reference>
<dbReference type="AlphaFoldDB" id="Q6SEX5"/>
<dbReference type="EMBL" id="AY458649">
    <property type="protein sequence ID" value="AAR38447.1"/>
    <property type="molecule type" value="Genomic_DNA"/>
</dbReference>
<protein>
    <submittedName>
        <fullName evidence="1">Uncharacterized protein</fullName>
    </submittedName>
</protein>
<sequence>MLFLNLGGAHFFVFGPRFVKAVAIFSMAARFQVLIWFACTPYIFDSSPNVISLRIA</sequence>
<gene>
    <name evidence="1" type="ORF">MBMO_EBAC080-L028H02.112</name>
</gene>
<evidence type="ECO:0000313" key="1">
    <source>
        <dbReference type="EMBL" id="AAR38447.1"/>
    </source>
</evidence>
<proteinExistence type="predicted"/>
<name>Q6SEX5_9BACT</name>
<organism evidence="1">
    <name type="scientific">uncultured marine bacterium 582</name>
    <dbReference type="NCBI Taxonomy" id="257402"/>
    <lineage>
        <taxon>Bacteria</taxon>
        <taxon>environmental samples</taxon>
    </lineage>
</organism>
<accession>Q6SEX5</accession>